<dbReference type="STRING" id="2769.R7Q1A5"/>
<feature type="transmembrane region" description="Helical" evidence="7">
    <location>
        <begin position="354"/>
        <end position="372"/>
    </location>
</feature>
<feature type="transmembrane region" description="Helical" evidence="7">
    <location>
        <begin position="1175"/>
        <end position="1197"/>
    </location>
</feature>
<dbReference type="GO" id="GO:0005261">
    <property type="term" value="F:monoatomic cation channel activity"/>
    <property type="evidence" value="ECO:0007669"/>
    <property type="project" value="TreeGrafter"/>
</dbReference>
<feature type="transmembrane region" description="Helical" evidence="7">
    <location>
        <begin position="310"/>
        <end position="333"/>
    </location>
</feature>
<feature type="transmembrane region" description="Helical" evidence="7">
    <location>
        <begin position="656"/>
        <end position="675"/>
    </location>
</feature>
<feature type="domain" description="Piezo transmembrane helical unit" evidence="9">
    <location>
        <begin position="1918"/>
        <end position="2041"/>
    </location>
</feature>
<feature type="transmembrane region" description="Helical" evidence="7">
    <location>
        <begin position="1754"/>
        <end position="1773"/>
    </location>
</feature>
<feature type="transmembrane region" description="Helical" evidence="7">
    <location>
        <begin position="1712"/>
        <end position="1730"/>
    </location>
</feature>
<dbReference type="PANTHER" id="PTHR13167:SF25">
    <property type="entry name" value="PIEZO-TYPE MECHANOSENSITIVE ION CHANNEL COMPONENT"/>
    <property type="match status" value="1"/>
</dbReference>
<feature type="transmembrane region" description="Helical" evidence="7">
    <location>
        <begin position="789"/>
        <end position="811"/>
    </location>
</feature>
<feature type="transmembrane region" description="Helical" evidence="7">
    <location>
        <begin position="1961"/>
        <end position="1979"/>
    </location>
</feature>
<feature type="transmembrane region" description="Helical" evidence="7">
    <location>
        <begin position="2330"/>
        <end position="2352"/>
    </location>
</feature>
<dbReference type="Pfam" id="PF12166">
    <property type="entry name" value="Piezo_cap"/>
    <property type="match status" value="1"/>
</dbReference>
<keyword evidence="12" id="KW-1185">Reference proteome</keyword>
<dbReference type="GO" id="GO:0008381">
    <property type="term" value="F:mechanosensitive monoatomic ion channel activity"/>
    <property type="evidence" value="ECO:0007669"/>
    <property type="project" value="InterPro"/>
</dbReference>
<feature type="transmembrane region" description="Helical" evidence="7">
    <location>
        <begin position="1096"/>
        <end position="1114"/>
    </location>
</feature>
<feature type="transmembrane region" description="Helical" evidence="7">
    <location>
        <begin position="1921"/>
        <end position="1949"/>
    </location>
</feature>
<feature type="domain" description="Piezo THU9 and anchor" evidence="10">
    <location>
        <begin position="2329"/>
        <end position="2560"/>
    </location>
</feature>
<evidence type="ECO:0000313" key="11">
    <source>
        <dbReference type="EMBL" id="CDF32397.1"/>
    </source>
</evidence>
<evidence type="ECO:0000256" key="3">
    <source>
        <dbReference type="ARBA" id="ARBA00022692"/>
    </source>
</evidence>
<feature type="domain" description="Piezo non-specific cation channel cap" evidence="8">
    <location>
        <begin position="2618"/>
        <end position="2890"/>
    </location>
</feature>
<dbReference type="Pfam" id="PF24874">
    <property type="entry name" value="Piezo_THU9_anchor"/>
    <property type="match status" value="1"/>
</dbReference>
<dbReference type="GO" id="GO:0050982">
    <property type="term" value="P:detection of mechanical stimulus"/>
    <property type="evidence" value="ECO:0007669"/>
    <property type="project" value="TreeGrafter"/>
</dbReference>
<feature type="transmembrane region" description="Helical" evidence="7">
    <location>
        <begin position="2372"/>
        <end position="2390"/>
    </location>
</feature>
<feature type="transmembrane region" description="Helical" evidence="7">
    <location>
        <begin position="2806"/>
        <end position="2826"/>
    </location>
</feature>
<dbReference type="OMA" id="CRINESI"/>
<dbReference type="InterPro" id="IPR056768">
    <property type="entry name" value="THU_Piezo"/>
</dbReference>
<dbReference type="GO" id="GO:0042391">
    <property type="term" value="P:regulation of membrane potential"/>
    <property type="evidence" value="ECO:0007669"/>
    <property type="project" value="TreeGrafter"/>
</dbReference>
<dbReference type="KEGG" id="ccp:CHC_T00008161001"/>
<dbReference type="OrthoDB" id="303066at2759"/>
<evidence type="ECO:0000313" key="12">
    <source>
        <dbReference type="Proteomes" id="UP000012073"/>
    </source>
</evidence>
<feature type="region of interest" description="Disordered" evidence="6">
    <location>
        <begin position="896"/>
        <end position="936"/>
    </location>
</feature>
<dbReference type="Gramene" id="CDF32397">
    <property type="protein sequence ID" value="CDF32397"/>
    <property type="gene ID" value="CHC_T00008161001"/>
</dbReference>
<feature type="transmembrane region" description="Helical" evidence="7">
    <location>
        <begin position="1358"/>
        <end position="1386"/>
    </location>
</feature>
<feature type="transmembrane region" description="Helical" evidence="7">
    <location>
        <begin position="2402"/>
        <end position="2418"/>
    </location>
</feature>
<feature type="compositionally biased region" description="Polar residues" evidence="6">
    <location>
        <begin position="1548"/>
        <end position="1564"/>
    </location>
</feature>
<protein>
    <submittedName>
        <fullName evidence="11">Uncharacterized protein</fullName>
    </submittedName>
</protein>
<feature type="transmembrane region" description="Helical" evidence="7">
    <location>
        <begin position="401"/>
        <end position="421"/>
    </location>
</feature>
<dbReference type="Pfam" id="PF23188">
    <property type="entry name" value="THU_Piezo1"/>
    <property type="match status" value="1"/>
</dbReference>
<evidence type="ECO:0000259" key="9">
    <source>
        <dbReference type="Pfam" id="PF23188"/>
    </source>
</evidence>
<feature type="transmembrane region" description="Helical" evidence="7">
    <location>
        <begin position="682"/>
        <end position="707"/>
    </location>
</feature>
<feature type="compositionally biased region" description="Low complexity" evidence="6">
    <location>
        <begin position="2151"/>
        <end position="2160"/>
    </location>
</feature>
<evidence type="ECO:0000259" key="10">
    <source>
        <dbReference type="Pfam" id="PF24874"/>
    </source>
</evidence>
<feature type="transmembrane region" description="Helical" evidence="7">
    <location>
        <begin position="727"/>
        <end position="745"/>
    </location>
</feature>
<comment type="similarity">
    <text evidence="2">Belongs to the PIEZO (TC 1.A.75) family.</text>
</comment>
<dbReference type="InterPro" id="IPR056770">
    <property type="entry name" value="Piezo_THU9_anchor"/>
</dbReference>
<feature type="transmembrane region" description="Helical" evidence="7">
    <location>
        <begin position="2430"/>
        <end position="2446"/>
    </location>
</feature>
<feature type="transmembrane region" description="Helical" evidence="7">
    <location>
        <begin position="823"/>
        <end position="845"/>
    </location>
</feature>
<feature type="region of interest" description="Disordered" evidence="6">
    <location>
        <begin position="2189"/>
        <end position="2222"/>
    </location>
</feature>
<reference evidence="12" key="1">
    <citation type="journal article" date="2013" name="Proc. Natl. Acad. Sci. U.S.A.">
        <title>Genome structure and metabolic features in the red seaweed Chondrus crispus shed light on evolution of the Archaeplastida.</title>
        <authorList>
            <person name="Collen J."/>
            <person name="Porcel B."/>
            <person name="Carre W."/>
            <person name="Ball S.G."/>
            <person name="Chaparro C."/>
            <person name="Tonon T."/>
            <person name="Barbeyron T."/>
            <person name="Michel G."/>
            <person name="Noel B."/>
            <person name="Valentin K."/>
            <person name="Elias M."/>
            <person name="Artiguenave F."/>
            <person name="Arun A."/>
            <person name="Aury J.M."/>
            <person name="Barbosa-Neto J.F."/>
            <person name="Bothwell J.H."/>
            <person name="Bouget F.Y."/>
            <person name="Brillet L."/>
            <person name="Cabello-Hurtado F."/>
            <person name="Capella-Gutierrez S."/>
            <person name="Charrier B."/>
            <person name="Cladiere L."/>
            <person name="Cock J.M."/>
            <person name="Coelho S.M."/>
            <person name="Colleoni C."/>
            <person name="Czjzek M."/>
            <person name="Da Silva C."/>
            <person name="Delage L."/>
            <person name="Denoeud F."/>
            <person name="Deschamps P."/>
            <person name="Dittami S.M."/>
            <person name="Gabaldon T."/>
            <person name="Gachon C.M."/>
            <person name="Groisillier A."/>
            <person name="Herve C."/>
            <person name="Jabbari K."/>
            <person name="Katinka M."/>
            <person name="Kloareg B."/>
            <person name="Kowalczyk N."/>
            <person name="Labadie K."/>
            <person name="Leblanc C."/>
            <person name="Lopez P.J."/>
            <person name="McLachlan D.H."/>
            <person name="Meslet-Cladiere L."/>
            <person name="Moustafa A."/>
            <person name="Nehr Z."/>
            <person name="Nyvall Collen P."/>
            <person name="Panaud O."/>
            <person name="Partensky F."/>
            <person name="Poulain J."/>
            <person name="Rensing S.A."/>
            <person name="Rousvoal S."/>
            <person name="Samson G."/>
            <person name="Symeonidi A."/>
            <person name="Weissenbach J."/>
            <person name="Zambounis A."/>
            <person name="Wincker P."/>
            <person name="Boyen C."/>
        </authorList>
    </citation>
    <scope>NUCLEOTIDE SEQUENCE [LARGE SCALE GENOMIC DNA]</scope>
    <source>
        <strain evidence="12">cv. Stackhouse</strain>
    </source>
</reference>
<feature type="transmembrane region" description="Helical" evidence="7">
    <location>
        <begin position="139"/>
        <end position="158"/>
    </location>
</feature>
<dbReference type="EMBL" id="HG001489">
    <property type="protein sequence ID" value="CDF32397.1"/>
    <property type="molecule type" value="Genomic_DNA"/>
</dbReference>
<evidence type="ECO:0000256" key="1">
    <source>
        <dbReference type="ARBA" id="ARBA00004141"/>
    </source>
</evidence>
<gene>
    <name evidence="11" type="ORF">CHC_T00008161001</name>
</gene>
<feature type="region of interest" description="Disordered" evidence="6">
    <location>
        <begin position="991"/>
        <end position="1011"/>
    </location>
</feature>
<feature type="transmembrane region" description="Helical" evidence="7">
    <location>
        <begin position="522"/>
        <end position="543"/>
    </location>
</feature>
<evidence type="ECO:0000256" key="2">
    <source>
        <dbReference type="ARBA" id="ARBA00007821"/>
    </source>
</evidence>
<name>R7Q1A5_CHOCR</name>
<sequence length="2929" mass="330359">MYKVPAEGFDTITVFEQDSLPNTLPKADRPHLPPDMIFRFRVLLPISLLIASFLTISLPSFPYFFVFLWTHYHPGYVITLSRFPAFSLLLLLLYSILAIAAHIILAILIETGVLGLDSLSRETILSLALPRYAPSPWQGLRFFLPHVMVSVSIILVFLSKIPEHHNFANSFFIVAWFRRRRQQQRRELQQRQPQRPPAVSSLEEAHVQPSQQYGRTPTGLIRRFSRRPPVRTINLSTINEEGVNLLEASEQLISDVASSITDDDTRIGATHQKHSQQPGEPKLTKFVAYMAGRAGLFWCAVSTWLVGVSYSSLCTFVFISVFSMVALFGAFHIEIVHPRVNTARCLRYLRCYRVFLTTYVALLFCFQLPWLVRWADPQYGTTASVLQLIGLVPIDASKPTGWTAITAFGAALVTYLFTGMFESALQVVQDSCNLEDGPPSRGNAGPGEASLEANAETEGRGILQKPSFYELQLLLTARHASSLGLLGWALVFPGILTLPLLFAAILYLSLKSYRNSRLFQYLIVYALILQMVHFLLIAVIDAFRAVEDDPAVMKLLGLQSLRVSFSVNLIESIAFGLLCLNLFSRRHIEIIQASGDRTTTGDVPGQIQIRDFVQMSLFSSQSRKRDSMYSPLKLCVDQVALASLYVAGGLDLTELNSVFLGALSILCVLQSFGLFRRPKLFTVVWSIVLVYSILFLLTTGTFCRAVDSVWECSLDDIGVKKANTGQVVAYAATVVLASIQVNYTWSHTAEGRIEEFDGRIWRALRSYFLYVAYAALLFYPLLYQANFLSYGHVIFLFLTLLVELLPSSLRGQTPTARRVIKKYWFLVVVFTCAGMLSRYFVSLHWSSQSQEETRRWLFGLDPGDSTFVISMGDAILLILVSLQGRFFVVDYFATQGKSGDRSEGSPPDESTVQISGALDNRDTISEPGDARSPMEQDRDTLILKHRRHKSLQENLTSEFTAEPLSWLADSPGTGPSGELLRNRTINDVSEVRRPTSRELSNVTNESERMRKVEAEERRRNELQQVLNRERIEQALDMFRNFRKSVPVKKTEQFLQSTYASLVMLLRSVMLKYSYALEAVAILAASIWLPGFSVFGALYIFLGCIVLLAEQPAFAHEENEELQPGQRISKSMPSVLLILSFSLMSAQYIFLIILRMKDSSGGFVTSYIGLQTPLNANTLPIGVEAMIAHVLVFITAIVQKIAVRWARMDAGSSMNRVDKYASSLRSTRQGPAEDANALDSAVPIGSVLKGVGGPVQPPSNDVSGAQSSFVTAYGASWSETSGWRPNRGKTSQLRQVSNNKTSALEQLSESGMEKKSDQDRIEQVRGKVSDFVKHLGNRLNALTSLLRPFWKDWGSDVTFMYLVICGAITDTVFSIVYVGIVLVIGGFKRKKLTRHWHQISLFLVILVLMQYVLTLGLPSEMEEPQSSDSFQKWRVWLLLDRENNSSERKIAVTFAFIAVICATITLNSISAGSRGFSYWFQKLQKRNLAGREESLDDPDDEEHILGALEESERSSEGSIRDSPDVSDPKPEPVPNQNRGRKVVQERFTSRNAESSQRSVDISRGSSGEIRPTDVNGMALSHANMESNLEAGGVLKESNPQPRVDGKSPLFPVSNEQFLSAMTNDSLEGSDSDDIAKRLLRPNDPRDFTRRPISFQNAVKLNWMRLMGGFVQLYVFAVATVDTNVISAILLVVAFSFLFQFTNIPAKKARFKFLRGYVITVVFLLVIFQAPFERSGDGGWEDILGLYRDDTEQGQTMLYLLVSLWIVCQVQGRIYESRDFQYVERYGHEDAKVRFKRAVHEHNGRKYDKLLDRNKAERSNNARKARLTRLKALKESEKTVDAFYNVCVVHEIEFLRKQAKAAEASASKFSSHCQTETPEDDEQLPQGTNRLFRKLLRGKRWKHYISQTLSAEMKAFIFRYSAWPVYGTMVFAAIINPSITTIAYPLVVFLYLIVEQPRPPKHAWTALMVYVCCVIMFKYGFRSRYIPFCSSGVPFFEIAADQSEPSLQNFTDCAPAAGIGFDIFILLALLGHRAVLYSRGVWDLVMSEEDMLLRSEIRGHELDTSPEMSCSVESRSTFEGSNSSQGSVTDENGIVEHTWTAVQQCDDVEHVLSQARRDIVGDVRGQVKITNREQAGQTADHFKGTLKNENFRSKPSPSPSASRVIARARYGKSPLGDRSGNMDMLRHRAAAVRHVREPEQSRNKSRQRTGDISLFPMSAPPPTGAIRGTDPRSIPSPQESELHRVHQHLQRFRSLRMGVHKIDGSFPPTPAAMTSGQSRVQQSLAQARIIPESSQGRNLTLFHDEQKGVLSSLRQYFVRMTRENDHKAVGDYYLMIFIVDFISFVYVMFGYSVIFGDSTSGREETWWTTNFIETGHLLTLLAMFTLIILDRICYLTRSMTGKLVLHYSSVIGYHIVLFVVEDHIGERIATQIFYILRCIYFLLSGLQIRDGFPMYTTAQFLLRNYTTLGIVLFEIYIFVPFLWLSRTLLDWAVLPTSLEIFQYFRFIDIYLWLYRNRTVNASRGAFRRRLGEKRRLLPRVYQGFGLFLLCVIALFLPFIIFSIFNPFVVGRELNDAQVTVNLVTFEGSSVSGGKTYEIFSRTSAVGEALDRDQSSEAAGAIGVVLDVREREKIFEALFSAVSGNTWQVPDEDEKDLVMSLQTYSTGNGTGAPPLLDFSLTATTQDRMTFGTLGRQHTYELEESQAAQIAIALSEKFDFAMKIRAPLPRYSILQSGAGAFRSYSGQEGFGDVCIRLFQQTGSPDVGLSFWTMSDASREASACTNTTPFEETDSRRRHLLQIADISNLQVGGATILTLYTAILFTIANLLKRMFIDKRLIIPYIDMPYTLHLYQLALDIMYARQDNQLEMEEILYNGLIDIYRDQHELVRWTGERALKLPEAWWDSSEVDNPFMVYPSFSETAAEPYIDRIVE</sequence>
<keyword evidence="5 7" id="KW-0472">Membrane</keyword>
<feature type="transmembrane region" description="Helical" evidence="7">
    <location>
        <begin position="2541"/>
        <end position="2562"/>
    </location>
</feature>
<evidence type="ECO:0000256" key="5">
    <source>
        <dbReference type="ARBA" id="ARBA00023136"/>
    </source>
</evidence>
<proteinExistence type="inferred from homology"/>
<accession>R7Q1A5</accession>
<feature type="transmembrane region" description="Helical" evidence="7">
    <location>
        <begin position="1683"/>
        <end position="1700"/>
    </location>
</feature>
<evidence type="ECO:0000256" key="6">
    <source>
        <dbReference type="SAM" id="MobiDB-lite"/>
    </source>
</evidence>
<feature type="transmembrane region" description="Helical" evidence="7">
    <location>
        <begin position="865"/>
        <end position="888"/>
    </location>
</feature>
<feature type="compositionally biased region" description="Basic and acidic residues" evidence="6">
    <location>
        <begin position="919"/>
        <end position="936"/>
    </location>
</feature>
<feature type="transmembrane region" description="Helical" evidence="7">
    <location>
        <begin position="485"/>
        <end position="510"/>
    </location>
</feature>
<keyword evidence="4 7" id="KW-1133">Transmembrane helix</keyword>
<dbReference type="RefSeq" id="XP_005712062.1">
    <property type="nucleotide sequence ID" value="XM_005712005.1"/>
</dbReference>
<feature type="transmembrane region" description="Helical" evidence="7">
    <location>
        <begin position="563"/>
        <end position="583"/>
    </location>
</feature>
<feature type="region of interest" description="Disordered" evidence="6">
    <location>
        <begin position="2062"/>
        <end position="2087"/>
    </location>
</feature>
<dbReference type="GO" id="GO:0071260">
    <property type="term" value="P:cellular response to mechanical stimulus"/>
    <property type="evidence" value="ECO:0007669"/>
    <property type="project" value="TreeGrafter"/>
</dbReference>
<feature type="transmembrane region" description="Helical" evidence="7">
    <location>
        <begin position="286"/>
        <end position="304"/>
    </location>
</feature>
<feature type="region of interest" description="Disordered" evidence="6">
    <location>
        <begin position="2132"/>
        <end position="2161"/>
    </location>
</feature>
<feature type="transmembrane region" description="Helical" evidence="7">
    <location>
        <begin position="1134"/>
        <end position="1155"/>
    </location>
</feature>
<keyword evidence="3 7" id="KW-0812">Transmembrane</keyword>
<dbReference type="Proteomes" id="UP000012073">
    <property type="component" value="Unassembled WGS sequence"/>
</dbReference>
<dbReference type="InterPro" id="IPR027272">
    <property type="entry name" value="Piezo"/>
</dbReference>
<evidence type="ECO:0000256" key="4">
    <source>
        <dbReference type="ARBA" id="ARBA00022989"/>
    </source>
</evidence>
<feature type="transmembrane region" description="Helical" evidence="7">
    <location>
        <begin position="1449"/>
        <end position="1468"/>
    </location>
</feature>
<dbReference type="GO" id="GO:0016020">
    <property type="term" value="C:membrane"/>
    <property type="evidence" value="ECO:0007669"/>
    <property type="project" value="UniProtKB-SubCell"/>
</dbReference>
<feature type="region of interest" description="Disordered" evidence="6">
    <location>
        <begin position="1506"/>
        <end position="1571"/>
    </location>
</feature>
<feature type="transmembrane region" description="Helical" evidence="7">
    <location>
        <begin position="2458"/>
        <end position="2477"/>
    </location>
</feature>
<comment type="subcellular location">
    <subcellularLocation>
        <location evidence="1">Membrane</location>
        <topology evidence="1">Multi-pass membrane protein</topology>
    </subcellularLocation>
</comment>
<evidence type="ECO:0000256" key="7">
    <source>
        <dbReference type="SAM" id="Phobius"/>
    </source>
</evidence>
<feature type="transmembrane region" description="Helical" evidence="7">
    <location>
        <begin position="88"/>
        <end position="109"/>
    </location>
</feature>
<feature type="transmembrane region" description="Helical" evidence="7">
    <location>
        <begin position="1398"/>
        <end position="1416"/>
    </location>
</feature>
<dbReference type="PANTHER" id="PTHR13167">
    <property type="entry name" value="PIEZO-TYPE MECHANOSENSITIVE ION CHANNEL COMPONENT"/>
    <property type="match status" value="1"/>
</dbReference>
<organism evidence="11 12">
    <name type="scientific">Chondrus crispus</name>
    <name type="common">Carrageen Irish moss</name>
    <name type="synonym">Polymorpha crispa</name>
    <dbReference type="NCBI Taxonomy" id="2769"/>
    <lineage>
        <taxon>Eukaryota</taxon>
        <taxon>Rhodophyta</taxon>
        <taxon>Florideophyceae</taxon>
        <taxon>Rhodymeniophycidae</taxon>
        <taxon>Gigartinales</taxon>
        <taxon>Gigartinaceae</taxon>
        <taxon>Chondrus</taxon>
    </lineage>
</organism>
<feature type="compositionally biased region" description="Polar residues" evidence="6">
    <location>
        <begin position="2064"/>
        <end position="2087"/>
    </location>
</feature>
<feature type="compositionally biased region" description="Polar residues" evidence="6">
    <location>
        <begin position="1280"/>
        <end position="1308"/>
    </location>
</feature>
<feature type="compositionally biased region" description="Basic and acidic residues" evidence="6">
    <location>
        <begin position="1509"/>
        <end position="1529"/>
    </location>
</feature>
<feature type="transmembrane region" description="Helical" evidence="7">
    <location>
        <begin position="42"/>
        <end position="68"/>
    </location>
</feature>
<feature type="transmembrane region" description="Helical" evidence="7">
    <location>
        <begin position="2489"/>
        <end position="2511"/>
    </location>
</feature>
<evidence type="ECO:0000259" key="8">
    <source>
        <dbReference type="Pfam" id="PF12166"/>
    </source>
</evidence>
<feature type="region of interest" description="Disordered" evidence="6">
    <location>
        <begin position="1280"/>
        <end position="1318"/>
    </location>
</feature>
<dbReference type="InterPro" id="IPR031334">
    <property type="entry name" value="Piezo_cap_dom"/>
</dbReference>
<dbReference type="GeneID" id="17319773"/>
<feature type="transmembrane region" description="Helical" evidence="7">
    <location>
        <begin position="766"/>
        <end position="783"/>
    </location>
</feature>
<feature type="region of interest" description="Disordered" evidence="6">
    <location>
        <begin position="185"/>
        <end position="215"/>
    </location>
</feature>